<evidence type="ECO:0000256" key="6">
    <source>
        <dbReference type="PROSITE-ProRule" id="PRU00169"/>
    </source>
</evidence>
<dbReference type="PANTHER" id="PTHR43047:SF72">
    <property type="entry name" value="OSMOSENSING HISTIDINE PROTEIN KINASE SLN1"/>
    <property type="match status" value="1"/>
</dbReference>
<dbReference type="Pfam" id="PF02518">
    <property type="entry name" value="HATPase_c"/>
    <property type="match status" value="1"/>
</dbReference>
<dbReference type="InterPro" id="IPR036097">
    <property type="entry name" value="HisK_dim/P_sf"/>
</dbReference>
<comment type="catalytic activity">
    <reaction evidence="1">
        <text>ATP + protein L-histidine = ADP + protein N-phospho-L-histidine.</text>
        <dbReference type="EC" id="2.7.13.3"/>
    </reaction>
</comment>
<dbReference type="InterPro" id="IPR011006">
    <property type="entry name" value="CheY-like_superfamily"/>
</dbReference>
<dbReference type="GO" id="GO:0005886">
    <property type="term" value="C:plasma membrane"/>
    <property type="evidence" value="ECO:0007669"/>
    <property type="project" value="TreeGrafter"/>
</dbReference>
<dbReference type="Pfam" id="PF00512">
    <property type="entry name" value="HisKA"/>
    <property type="match status" value="1"/>
</dbReference>
<evidence type="ECO:0000256" key="5">
    <source>
        <dbReference type="ARBA" id="ARBA00022777"/>
    </source>
</evidence>
<dbReference type="SUPFAM" id="SSF55874">
    <property type="entry name" value="ATPase domain of HSP90 chaperone/DNA topoisomerase II/histidine kinase"/>
    <property type="match status" value="1"/>
</dbReference>
<protein>
    <recommendedName>
        <fullName evidence="2">histidine kinase</fullName>
        <ecNumber evidence="2">2.7.13.3</ecNumber>
    </recommendedName>
</protein>
<dbReference type="Gene3D" id="3.30.565.10">
    <property type="entry name" value="Histidine kinase-like ATPase, C-terminal domain"/>
    <property type="match status" value="1"/>
</dbReference>
<dbReference type="GO" id="GO:0009927">
    <property type="term" value="F:histidine phosphotransfer kinase activity"/>
    <property type="evidence" value="ECO:0007669"/>
    <property type="project" value="TreeGrafter"/>
</dbReference>
<evidence type="ECO:0000256" key="2">
    <source>
        <dbReference type="ARBA" id="ARBA00012438"/>
    </source>
</evidence>
<dbReference type="Proteomes" id="UP000785679">
    <property type="component" value="Unassembled WGS sequence"/>
</dbReference>
<accession>A0A8J8T671</accession>
<keyword evidence="10" id="KW-1185">Reference proteome</keyword>
<name>A0A8J8T671_HALGN</name>
<organism evidence="9 10">
    <name type="scientific">Halteria grandinella</name>
    <dbReference type="NCBI Taxonomy" id="5974"/>
    <lineage>
        <taxon>Eukaryota</taxon>
        <taxon>Sar</taxon>
        <taxon>Alveolata</taxon>
        <taxon>Ciliophora</taxon>
        <taxon>Intramacronucleata</taxon>
        <taxon>Spirotrichea</taxon>
        <taxon>Stichotrichia</taxon>
        <taxon>Sporadotrichida</taxon>
        <taxon>Halteriidae</taxon>
        <taxon>Halteria</taxon>
    </lineage>
</organism>
<dbReference type="SUPFAM" id="SSF47384">
    <property type="entry name" value="Homodimeric domain of signal transducing histidine kinase"/>
    <property type="match status" value="1"/>
</dbReference>
<evidence type="ECO:0000313" key="9">
    <source>
        <dbReference type="EMBL" id="TNV83809.1"/>
    </source>
</evidence>
<dbReference type="FunFam" id="3.30.565.10:FF:000010">
    <property type="entry name" value="Sensor histidine kinase RcsC"/>
    <property type="match status" value="1"/>
</dbReference>
<dbReference type="SMART" id="SM00388">
    <property type="entry name" value="HisKA"/>
    <property type="match status" value="1"/>
</dbReference>
<dbReference type="InterPro" id="IPR001789">
    <property type="entry name" value="Sig_transdc_resp-reg_receiver"/>
</dbReference>
<evidence type="ECO:0000259" key="8">
    <source>
        <dbReference type="PROSITE" id="PS50110"/>
    </source>
</evidence>
<gene>
    <name evidence="9" type="ORF">FGO68_gene12023</name>
</gene>
<reference evidence="9" key="1">
    <citation type="submission" date="2019-06" db="EMBL/GenBank/DDBJ databases">
        <authorList>
            <person name="Zheng W."/>
        </authorList>
    </citation>
    <scope>NUCLEOTIDE SEQUENCE</scope>
    <source>
        <strain evidence="9">QDHG01</strain>
    </source>
</reference>
<dbReference type="SUPFAM" id="SSF52172">
    <property type="entry name" value="CheY-like"/>
    <property type="match status" value="1"/>
</dbReference>
<dbReference type="SMART" id="SM00387">
    <property type="entry name" value="HATPase_c"/>
    <property type="match status" value="1"/>
</dbReference>
<comment type="caution">
    <text evidence="9">The sequence shown here is derived from an EMBL/GenBank/DDBJ whole genome shotgun (WGS) entry which is preliminary data.</text>
</comment>
<dbReference type="PRINTS" id="PR00344">
    <property type="entry name" value="BCTRLSENSOR"/>
</dbReference>
<dbReference type="InterPro" id="IPR005467">
    <property type="entry name" value="His_kinase_dom"/>
</dbReference>
<dbReference type="CDD" id="cd00082">
    <property type="entry name" value="HisKA"/>
    <property type="match status" value="1"/>
</dbReference>
<dbReference type="InterPro" id="IPR004358">
    <property type="entry name" value="Sig_transdc_His_kin-like_C"/>
</dbReference>
<dbReference type="OrthoDB" id="298677at2759"/>
<dbReference type="InterPro" id="IPR003594">
    <property type="entry name" value="HATPase_dom"/>
</dbReference>
<dbReference type="EC" id="2.7.13.3" evidence="2"/>
<dbReference type="Pfam" id="PF00072">
    <property type="entry name" value="Response_reg"/>
    <property type="match status" value="1"/>
</dbReference>
<dbReference type="PANTHER" id="PTHR43047">
    <property type="entry name" value="TWO-COMPONENT HISTIDINE PROTEIN KINASE"/>
    <property type="match status" value="1"/>
</dbReference>
<evidence type="ECO:0000313" key="10">
    <source>
        <dbReference type="Proteomes" id="UP000785679"/>
    </source>
</evidence>
<evidence type="ECO:0000259" key="7">
    <source>
        <dbReference type="PROSITE" id="PS50109"/>
    </source>
</evidence>
<dbReference type="CDD" id="cd16922">
    <property type="entry name" value="HATPase_EvgS-ArcB-TorS-like"/>
    <property type="match status" value="1"/>
</dbReference>
<dbReference type="AlphaFoldDB" id="A0A8J8T671"/>
<dbReference type="Gene3D" id="3.40.50.2300">
    <property type="match status" value="1"/>
</dbReference>
<dbReference type="GO" id="GO:0000155">
    <property type="term" value="F:phosphorelay sensor kinase activity"/>
    <property type="evidence" value="ECO:0007669"/>
    <property type="project" value="InterPro"/>
</dbReference>
<dbReference type="PROSITE" id="PS50109">
    <property type="entry name" value="HIS_KIN"/>
    <property type="match status" value="1"/>
</dbReference>
<proteinExistence type="predicted"/>
<feature type="domain" description="Histidine kinase" evidence="7">
    <location>
        <begin position="150"/>
        <end position="372"/>
    </location>
</feature>
<sequence length="581" mass="67013">MFRSTLEMIPNGVMLIDVHSHAIRFANQEMHRILNSKDRTLSDLKELVSQFLKNEEISTDTSSANASKESLSEHQIDLWGYVLRKCKNSLPNDGAESIYKRKSTTSKLFIQVKCCLTANAEQLLVMCTDITRLKEVEAQGRRMRASFFSSVAHELRTPLNSIIPIVKMVLQLVENNKGMEKIHKLLYIVKNSSLHLQNVIEDALDISRLENNKFRITRENFDIKAAVQEVCEIMSFQIEQKGLKYMVLIDPQVPFVVCSDCKRLKQVLFNLIGNAVKFTFDGYIKITLTFDPLSHVLTFKIIDTGIGIQESDQQQLFKFFGKLAKTKDINRGGMGLGLTISKMLVQRLGGEISLKSEIGQGSEFTFTIPLPKEYITYQLPYQYQKVIQPDDQNQQYTLDQQEHKRKLKLQLHWDQRHQTYTTEEENIEDTSPLKRNGDRIEFKYQQLINEQIKMIVDKQGANQLQVPESDDSNGQRLSAIQIVTEGAQEPFKILCVDDSTYNLFVIQEILNTIDSDIQIETALNGRLAYEKLIKNYCKPFDMIFMDLNMPILDGFLVGLILKQNIFNRPQNRRERIQHLKI</sequence>
<keyword evidence="5" id="KW-0418">Kinase</keyword>
<evidence type="ECO:0000256" key="4">
    <source>
        <dbReference type="ARBA" id="ARBA00022679"/>
    </source>
</evidence>
<keyword evidence="4" id="KW-0808">Transferase</keyword>
<dbReference type="PROSITE" id="PS50110">
    <property type="entry name" value="RESPONSE_REGULATORY"/>
    <property type="match status" value="1"/>
</dbReference>
<dbReference type="InterPro" id="IPR036890">
    <property type="entry name" value="HATPase_C_sf"/>
</dbReference>
<feature type="modified residue" description="4-aspartylphosphate" evidence="6">
    <location>
        <position position="546"/>
    </location>
</feature>
<dbReference type="InterPro" id="IPR003661">
    <property type="entry name" value="HisK_dim/P_dom"/>
</dbReference>
<feature type="domain" description="Response regulatory" evidence="8">
    <location>
        <begin position="492"/>
        <end position="581"/>
    </location>
</feature>
<evidence type="ECO:0000256" key="3">
    <source>
        <dbReference type="ARBA" id="ARBA00022553"/>
    </source>
</evidence>
<dbReference type="Gene3D" id="1.10.287.130">
    <property type="match status" value="1"/>
</dbReference>
<evidence type="ECO:0000256" key="1">
    <source>
        <dbReference type="ARBA" id="ARBA00000085"/>
    </source>
</evidence>
<keyword evidence="3 6" id="KW-0597">Phosphoprotein</keyword>
<dbReference type="EMBL" id="RRYP01003422">
    <property type="protein sequence ID" value="TNV83809.1"/>
    <property type="molecule type" value="Genomic_DNA"/>
</dbReference>